<keyword evidence="1" id="KW-1003">Cell membrane</keyword>
<dbReference type="PATRIC" id="fig|1185325.3.peg.487"/>
<comment type="similarity">
    <text evidence="1">Belongs to the DltD family.</text>
</comment>
<dbReference type="UniPathway" id="UPA00556"/>
<dbReference type="GO" id="GO:0005886">
    <property type="term" value="C:plasma membrane"/>
    <property type="evidence" value="ECO:0007669"/>
    <property type="project" value="UniProtKB-UniRule"/>
</dbReference>
<name>J3JCD3_9LACO</name>
<accession>J3JCD3</accession>
<dbReference type="PANTHER" id="PTHR40039">
    <property type="entry name" value="PROTEIN DLTD"/>
    <property type="match status" value="1"/>
</dbReference>
<proteinExistence type="inferred from homology"/>
<evidence type="ECO:0000313" key="3">
    <source>
        <dbReference type="Proteomes" id="UP000007271"/>
    </source>
</evidence>
<dbReference type="Pfam" id="PF04914">
    <property type="entry name" value="DltD"/>
    <property type="match status" value="1"/>
</dbReference>
<dbReference type="AlphaFoldDB" id="J3JCD3"/>
<protein>
    <recommendedName>
        <fullName evidence="1">Protein DltD</fullName>
    </recommendedName>
</protein>
<dbReference type="GO" id="GO:0070395">
    <property type="term" value="P:lipoteichoic acid biosynthetic process"/>
    <property type="evidence" value="ECO:0007669"/>
    <property type="project" value="UniProtKB-UniRule"/>
</dbReference>
<dbReference type="InterPro" id="IPR006998">
    <property type="entry name" value="DltD"/>
</dbReference>
<evidence type="ECO:0000313" key="2">
    <source>
        <dbReference type="EMBL" id="EJN56497.1"/>
    </source>
</evidence>
<keyword evidence="1" id="KW-0472">Membrane</keyword>
<gene>
    <name evidence="2" type="ORF">A11Y_130419</name>
</gene>
<dbReference type="NCBIfam" id="TIGR04092">
    <property type="entry name" value="LTA_DltD"/>
    <property type="match status" value="1"/>
</dbReference>
<sequence length="396" mass="45368">MLAPLKLGRLSQTTLQEAAVSLSSNVFKGQKIKQQALEAGYVPFMGSSELSRMDPLHPSVLAAKYQRSYRPLLIGAAGTQSLIHFLMLQSMGSALKNKKVVFIISPQWFTPQGQQPAAFSFYYSPLETITWLQHATNTAADRYAARRLLAMPASTSNKFITDATLRIAAGQSLTTQQRFGLRLSQKVLQNEDALFSRFRLKNNLTKIKHGEQQLPDKATLTQLDHFARKQGAANTTNNRFGIDNKFYRQRLSHGRLTELKGQQKAFDYRQSPEYGDFQLLLSQFAKWHIQVQFVIPPVNQRWANYTQLSMPMIHATDQKIKYQLRQQGFTHILDMTDDGNQPYFMQDTIHLGWRGWLRVDQTVAPFLTEPQAQPHYQLQSHFFSRQWQQDKTGGQQ</sequence>
<dbReference type="STRING" id="1185325.A11Y_130419"/>
<comment type="pathway">
    <text evidence="1">Cell wall biogenesis; lipoteichoic acid biosynthesis.</text>
</comment>
<dbReference type="Proteomes" id="UP000007271">
    <property type="component" value="Unassembled WGS sequence"/>
</dbReference>
<dbReference type="EMBL" id="AKFP01000007">
    <property type="protein sequence ID" value="EJN56497.1"/>
    <property type="molecule type" value="Genomic_DNA"/>
</dbReference>
<organism evidence="2 3">
    <name type="scientific">Loigolactobacillus coryniformis subsp. coryniformis CECT 5711</name>
    <dbReference type="NCBI Taxonomy" id="1185325"/>
    <lineage>
        <taxon>Bacteria</taxon>
        <taxon>Bacillati</taxon>
        <taxon>Bacillota</taxon>
        <taxon>Bacilli</taxon>
        <taxon>Lactobacillales</taxon>
        <taxon>Lactobacillaceae</taxon>
        <taxon>Loigolactobacillus</taxon>
    </lineage>
</organism>
<dbReference type="PIRSF" id="PIRSF021438">
    <property type="entry name" value="DltD"/>
    <property type="match status" value="1"/>
</dbReference>
<dbReference type="InterPro" id="IPR023896">
    <property type="entry name" value="LTA_DltD"/>
</dbReference>
<reference evidence="2 3" key="1">
    <citation type="submission" date="2012-05" db="EMBL/GenBank/DDBJ databases">
        <title>Complete Genome Sequence of Lactobacillus coryniformis CECT5711.</title>
        <authorList>
            <person name="Rodriguez J.M."/>
        </authorList>
    </citation>
    <scope>NUCLEOTIDE SEQUENCE [LARGE SCALE GENOMIC DNA]</scope>
    <source>
        <strain evidence="3">CECT5711</strain>
    </source>
</reference>
<comment type="caution">
    <text evidence="2">The sequence shown here is derived from an EMBL/GenBank/DDBJ whole genome shotgun (WGS) entry which is preliminary data.</text>
</comment>
<evidence type="ECO:0000256" key="1">
    <source>
        <dbReference type="PIRNR" id="PIRNR021438"/>
    </source>
</evidence>
<dbReference type="PANTHER" id="PTHR40039:SF1">
    <property type="entry name" value="PROTEIN DLTD"/>
    <property type="match status" value="1"/>
</dbReference>